<dbReference type="OrthoDB" id="9799122at2"/>
<proteinExistence type="predicted"/>
<dbReference type="GO" id="GO:0016853">
    <property type="term" value="F:isomerase activity"/>
    <property type="evidence" value="ECO:0007669"/>
    <property type="project" value="UniProtKB-KW"/>
</dbReference>
<name>A0A2T5JEQ9_9SPHI</name>
<evidence type="ECO:0000313" key="2">
    <source>
        <dbReference type="EMBL" id="PTR00899.1"/>
    </source>
</evidence>
<dbReference type="Pfam" id="PF01323">
    <property type="entry name" value="DSBA"/>
    <property type="match status" value="1"/>
</dbReference>
<feature type="domain" description="DSBA-like thioredoxin" evidence="1">
    <location>
        <begin position="4"/>
        <end position="205"/>
    </location>
</feature>
<evidence type="ECO:0000259" key="1">
    <source>
        <dbReference type="Pfam" id="PF01323"/>
    </source>
</evidence>
<dbReference type="InterPro" id="IPR036249">
    <property type="entry name" value="Thioredoxin-like_sf"/>
</dbReference>
<organism evidence="2 3">
    <name type="scientific">Mucilaginibacter yixingensis</name>
    <dbReference type="NCBI Taxonomy" id="1295612"/>
    <lineage>
        <taxon>Bacteria</taxon>
        <taxon>Pseudomonadati</taxon>
        <taxon>Bacteroidota</taxon>
        <taxon>Sphingobacteriia</taxon>
        <taxon>Sphingobacteriales</taxon>
        <taxon>Sphingobacteriaceae</taxon>
        <taxon>Mucilaginibacter</taxon>
    </lineage>
</organism>
<comment type="caution">
    <text evidence="2">The sequence shown here is derived from an EMBL/GenBank/DDBJ whole genome shotgun (WGS) entry which is preliminary data.</text>
</comment>
<reference evidence="2 3" key="1">
    <citation type="submission" date="2018-04" db="EMBL/GenBank/DDBJ databases">
        <title>Genomic Encyclopedia of Archaeal and Bacterial Type Strains, Phase II (KMG-II): from individual species to whole genera.</title>
        <authorList>
            <person name="Goeker M."/>
        </authorList>
    </citation>
    <scope>NUCLEOTIDE SEQUENCE [LARGE SCALE GENOMIC DNA]</scope>
    <source>
        <strain evidence="2 3">DSM 26809</strain>
    </source>
</reference>
<dbReference type="RefSeq" id="WP_107826337.1">
    <property type="nucleotide sequence ID" value="NZ_CP160205.1"/>
</dbReference>
<dbReference type="EMBL" id="QAOQ01000001">
    <property type="protein sequence ID" value="PTR00899.1"/>
    <property type="molecule type" value="Genomic_DNA"/>
</dbReference>
<dbReference type="GO" id="GO:0016491">
    <property type="term" value="F:oxidoreductase activity"/>
    <property type="evidence" value="ECO:0007669"/>
    <property type="project" value="InterPro"/>
</dbReference>
<dbReference type="InterPro" id="IPR001853">
    <property type="entry name" value="DSBA-like_thioredoxin_dom"/>
</dbReference>
<gene>
    <name evidence="2" type="ORF">C8P68_101128</name>
</gene>
<keyword evidence="2" id="KW-0413">Isomerase</keyword>
<keyword evidence="3" id="KW-1185">Reference proteome</keyword>
<dbReference type="PANTHER" id="PTHR13887">
    <property type="entry name" value="GLUTATHIONE S-TRANSFERASE KAPPA"/>
    <property type="match status" value="1"/>
</dbReference>
<dbReference type="PANTHER" id="PTHR13887:SF41">
    <property type="entry name" value="THIOREDOXIN SUPERFAMILY PROTEIN"/>
    <property type="match status" value="1"/>
</dbReference>
<dbReference type="CDD" id="cd03024">
    <property type="entry name" value="DsbA_FrnE"/>
    <property type="match status" value="1"/>
</dbReference>
<dbReference type="AlphaFoldDB" id="A0A2T5JEQ9"/>
<dbReference type="SUPFAM" id="SSF52833">
    <property type="entry name" value="Thioredoxin-like"/>
    <property type="match status" value="1"/>
</dbReference>
<accession>A0A2T5JEQ9</accession>
<dbReference type="Proteomes" id="UP000244168">
    <property type="component" value="Unassembled WGS sequence"/>
</dbReference>
<sequence>MIKVEIWSDVVCPFCYIGKRRFEEALNDFAGKHDVSIIWKSYLLNPYLKTDPTISINQYLADAKGWDLAYAEDLNRQVTEMAQGVDLSYRMDQIVVANSFNAHRLAHLATAKGFGEGAEEALFKAYFTEGRNIDDTETLIAIGISLGLQEADIRQMLSTDQYEAEVKMDIAEAQQLGIRGVPFFLFNEKFAVSGAQPVEVFLQALEKAAGA</sequence>
<dbReference type="Gene3D" id="3.40.30.10">
    <property type="entry name" value="Glutaredoxin"/>
    <property type="match status" value="1"/>
</dbReference>
<protein>
    <submittedName>
        <fullName evidence="2">Putative DsbA family dithiol-disulfide isomerase</fullName>
    </submittedName>
</protein>
<evidence type="ECO:0000313" key="3">
    <source>
        <dbReference type="Proteomes" id="UP000244168"/>
    </source>
</evidence>